<organism evidence="7">
    <name type="scientific">Sinorhizobium medicae</name>
    <dbReference type="NCBI Taxonomy" id="110321"/>
    <lineage>
        <taxon>Bacteria</taxon>
        <taxon>Pseudomonadati</taxon>
        <taxon>Pseudomonadota</taxon>
        <taxon>Alphaproteobacteria</taxon>
        <taxon>Hyphomicrobiales</taxon>
        <taxon>Rhizobiaceae</taxon>
        <taxon>Sinorhizobium/Ensifer group</taxon>
        <taxon>Sinorhizobium</taxon>
    </lineage>
</organism>
<dbReference type="InterPro" id="IPR039425">
    <property type="entry name" value="RNA_pol_sigma-70-like"/>
</dbReference>
<dbReference type="GO" id="GO:0006352">
    <property type="term" value="P:DNA-templated transcription initiation"/>
    <property type="evidence" value="ECO:0007669"/>
    <property type="project" value="InterPro"/>
</dbReference>
<dbReference type="InterPro" id="IPR007627">
    <property type="entry name" value="RNA_pol_sigma70_r2"/>
</dbReference>
<dbReference type="SUPFAM" id="SSF88659">
    <property type="entry name" value="Sigma3 and sigma4 domains of RNA polymerase sigma factors"/>
    <property type="match status" value="1"/>
</dbReference>
<dbReference type="Gene3D" id="1.10.1740.10">
    <property type="match status" value="1"/>
</dbReference>
<comment type="similarity">
    <text evidence="1">Belongs to the sigma-70 factor family. ECF subfamily.</text>
</comment>
<proteinExistence type="inferred from homology"/>
<evidence type="ECO:0000313" key="7">
    <source>
        <dbReference type="EMBL" id="VTZ63617.1"/>
    </source>
</evidence>
<accession>A0A508X277</accession>
<dbReference type="EMBL" id="CABFNB010000118">
    <property type="protein sequence ID" value="VTZ63617.1"/>
    <property type="molecule type" value="Genomic_DNA"/>
</dbReference>
<dbReference type="InterPro" id="IPR013325">
    <property type="entry name" value="RNA_pol_sigma_r2"/>
</dbReference>
<evidence type="ECO:0000256" key="2">
    <source>
        <dbReference type="ARBA" id="ARBA00023015"/>
    </source>
</evidence>
<dbReference type="InterPro" id="IPR013249">
    <property type="entry name" value="RNA_pol_sigma70_r4_t2"/>
</dbReference>
<dbReference type="InterPro" id="IPR014284">
    <property type="entry name" value="RNA_pol_sigma-70_dom"/>
</dbReference>
<dbReference type="InterPro" id="IPR036388">
    <property type="entry name" value="WH-like_DNA-bd_sf"/>
</dbReference>
<evidence type="ECO:0000259" key="5">
    <source>
        <dbReference type="Pfam" id="PF04542"/>
    </source>
</evidence>
<evidence type="ECO:0000256" key="3">
    <source>
        <dbReference type="ARBA" id="ARBA00023082"/>
    </source>
</evidence>
<sequence length="516" mass="56178">MPNAAEERSGRLRRPPGWGGEACDRPARCASLACCLGGADDGAVNTVVLDGGRRSGHNTDWWGFAEGFRRGLPDADLSSAVQLGAGGAGVATAYAALSFGLQRLIGFDREGGRAQALARLLSPLFPNGQVAAGTDLAAEMKRTAGHIHTTPTGMVKYPGLPLDAELLSPEHCRYRLFPLETMLLKEARQRGCRKARRRRHGSVSGSRRLSAVCRSRTGCGTDARAFQGDGRLITDNGSLIKRAQGASSNRVTETFSPTVRRSALTQVSLAFLPRRPSNGSINEHEGQRAVVMGLSFWLSAAAFAIKFSIDEHFLGLLRKGDQKAMSELIARHHGALVRLAESVVKNRAVAEEVAQETWLAVMANLASFEGRSTLSTWIISILLNKAKNHAKRESRYAAFGDGDDPERDLGQTMRNRFDGSGHWSEAPVSFDGLTPERIVAGRHLWEHVRQMIDRLPPAQKAVLVMRDVEGADAAETCRLLELTPENQRTLLHRARTRIRNEIETQLTGGRSALTKA</sequence>
<dbReference type="PANTHER" id="PTHR43133">
    <property type="entry name" value="RNA POLYMERASE ECF-TYPE SIGMA FACTO"/>
    <property type="match status" value="1"/>
</dbReference>
<dbReference type="SUPFAM" id="SSF88946">
    <property type="entry name" value="Sigma2 domain of RNA polymerase sigma factors"/>
    <property type="match status" value="1"/>
</dbReference>
<keyword evidence="3" id="KW-0731">Sigma factor</keyword>
<feature type="domain" description="RNA polymerase sigma factor 70 region 4 type 2" evidence="6">
    <location>
        <begin position="448"/>
        <end position="497"/>
    </location>
</feature>
<dbReference type="GO" id="GO:0003677">
    <property type="term" value="F:DNA binding"/>
    <property type="evidence" value="ECO:0007669"/>
    <property type="project" value="InterPro"/>
</dbReference>
<dbReference type="InterPro" id="IPR013324">
    <property type="entry name" value="RNA_pol_sigma_r3/r4-like"/>
</dbReference>
<dbReference type="NCBIfam" id="TIGR02937">
    <property type="entry name" value="sigma70-ECF"/>
    <property type="match status" value="1"/>
</dbReference>
<reference evidence="7" key="1">
    <citation type="submission" date="2019-06" db="EMBL/GenBank/DDBJ databases">
        <authorList>
            <person name="Le Quere A."/>
            <person name="Colella S."/>
        </authorList>
    </citation>
    <scope>NUCLEOTIDE SEQUENCE</scope>
    <source>
        <strain evidence="7">EmedicaeMD41</strain>
    </source>
</reference>
<evidence type="ECO:0000256" key="4">
    <source>
        <dbReference type="ARBA" id="ARBA00023163"/>
    </source>
</evidence>
<dbReference type="Gene3D" id="3.40.50.720">
    <property type="entry name" value="NAD(P)-binding Rossmann-like Domain"/>
    <property type="match status" value="1"/>
</dbReference>
<dbReference type="InterPro" id="IPR036291">
    <property type="entry name" value="NAD(P)-bd_dom_sf"/>
</dbReference>
<dbReference type="Pfam" id="PF04542">
    <property type="entry name" value="Sigma70_r2"/>
    <property type="match status" value="1"/>
</dbReference>
<keyword evidence="4" id="KW-0804">Transcription</keyword>
<dbReference type="PANTHER" id="PTHR43133:SF51">
    <property type="entry name" value="RNA POLYMERASE SIGMA FACTOR"/>
    <property type="match status" value="1"/>
</dbReference>
<dbReference type="AlphaFoldDB" id="A0A508X277"/>
<dbReference type="Pfam" id="PF08281">
    <property type="entry name" value="Sigma70_r4_2"/>
    <property type="match status" value="1"/>
</dbReference>
<name>A0A508X277_9HYPH</name>
<gene>
    <name evidence="7" type="ORF">EMEDMD4_500173</name>
</gene>
<dbReference type="Gene3D" id="1.10.10.10">
    <property type="entry name" value="Winged helix-like DNA-binding domain superfamily/Winged helix DNA-binding domain"/>
    <property type="match status" value="1"/>
</dbReference>
<dbReference type="CDD" id="cd06171">
    <property type="entry name" value="Sigma70_r4"/>
    <property type="match status" value="1"/>
</dbReference>
<evidence type="ECO:0000256" key="1">
    <source>
        <dbReference type="ARBA" id="ARBA00010641"/>
    </source>
</evidence>
<dbReference type="SUPFAM" id="SSF51735">
    <property type="entry name" value="NAD(P)-binding Rossmann-fold domains"/>
    <property type="match status" value="1"/>
</dbReference>
<dbReference type="GO" id="GO:0016987">
    <property type="term" value="F:sigma factor activity"/>
    <property type="evidence" value="ECO:0007669"/>
    <property type="project" value="UniProtKB-KW"/>
</dbReference>
<protein>
    <submittedName>
        <fullName evidence="7">RNA polymerase subunit sigma-24 (Modular protein)</fullName>
    </submittedName>
</protein>
<dbReference type="Proteomes" id="UP000507954">
    <property type="component" value="Unassembled WGS sequence"/>
</dbReference>
<feature type="domain" description="RNA polymerase sigma-70 region 2" evidence="5">
    <location>
        <begin position="328"/>
        <end position="395"/>
    </location>
</feature>
<evidence type="ECO:0000259" key="6">
    <source>
        <dbReference type="Pfam" id="PF08281"/>
    </source>
</evidence>
<keyword evidence="2" id="KW-0805">Transcription regulation</keyword>